<dbReference type="AlphaFoldDB" id="L1IMG7"/>
<keyword evidence="3 8" id="KW-0812">Transmembrane</keyword>
<feature type="transmembrane region" description="Helical" evidence="8">
    <location>
        <begin position="287"/>
        <end position="311"/>
    </location>
</feature>
<reference evidence="12" key="3">
    <citation type="submission" date="2015-06" db="UniProtKB">
        <authorList>
            <consortium name="EnsemblProtists"/>
        </authorList>
    </citation>
    <scope>IDENTIFICATION</scope>
</reference>
<evidence type="ECO:0000256" key="4">
    <source>
        <dbReference type="ARBA" id="ARBA00022741"/>
    </source>
</evidence>
<keyword evidence="6 8" id="KW-1133">Transmembrane helix</keyword>
<dbReference type="FunFam" id="3.40.50.300:FF:000218">
    <property type="entry name" value="Multidrug ABC transporter ATP-binding protein"/>
    <property type="match status" value="1"/>
</dbReference>
<evidence type="ECO:0000256" key="3">
    <source>
        <dbReference type="ARBA" id="ARBA00022692"/>
    </source>
</evidence>
<dbReference type="PaxDb" id="55529-EKX37099"/>
<dbReference type="Gene3D" id="3.40.50.300">
    <property type="entry name" value="P-loop containing nucleotide triphosphate hydrolases"/>
    <property type="match status" value="1"/>
</dbReference>
<feature type="domain" description="ABC transmembrane type-1" evidence="10">
    <location>
        <begin position="38"/>
        <end position="320"/>
    </location>
</feature>
<dbReference type="OMA" id="MYTGHTL"/>
<dbReference type="InterPro" id="IPR003593">
    <property type="entry name" value="AAA+_ATPase"/>
</dbReference>
<keyword evidence="5" id="KW-0067">ATP-binding</keyword>
<dbReference type="SMART" id="SM00382">
    <property type="entry name" value="AAA"/>
    <property type="match status" value="1"/>
</dbReference>
<dbReference type="SUPFAM" id="SSF90123">
    <property type="entry name" value="ABC transporter transmembrane region"/>
    <property type="match status" value="1"/>
</dbReference>
<dbReference type="EMBL" id="JH993063">
    <property type="protein sequence ID" value="EKX37099.1"/>
    <property type="molecule type" value="Genomic_DNA"/>
</dbReference>
<dbReference type="PANTHER" id="PTHR43394:SF1">
    <property type="entry name" value="ATP-BINDING CASSETTE SUB-FAMILY B MEMBER 10, MITOCHONDRIAL"/>
    <property type="match status" value="1"/>
</dbReference>
<evidence type="ECO:0000259" key="10">
    <source>
        <dbReference type="PROSITE" id="PS50929"/>
    </source>
</evidence>
<dbReference type="OrthoDB" id="6500128at2759"/>
<dbReference type="PROSITE" id="PS00211">
    <property type="entry name" value="ABC_TRANSPORTER_1"/>
    <property type="match status" value="1"/>
</dbReference>
<dbReference type="InterPro" id="IPR003439">
    <property type="entry name" value="ABC_transporter-like_ATP-bd"/>
</dbReference>
<sequence length="600" mass="65290">MAQEEGGEVERRSEEKTNKQLFLRLLNFISNDDKKTLAIACIAMSLTSVNNLAFPKIISNLIDSMSNSSNTQAKRKLVVSSLIMFAVGAVGSWLRTYLFTIASDSVSKRLRVELFKAILKQESGFFDQTPVQDMQCRMTDDVQAMANATTSNFAKVYRYTNSALGGSIMLFSISPRLTVATLGVVPLVGVTGMLYGMRAKKMSKKMKENISRIASSVDEKLANIRTVRLFSMEDYEGEEYANLLNSTQEDVKHAAHAEGLFLGGLAFGGFTSLLGVLYYGGTLVERNLITVGALTSFAMYSATVGLGFSGLSQVYAETLKALSSAQRVFEILDRKPSVNQDDGRVLDSIEGNIEVCNVCFAYPSRPDALVLSGVTIQLHKGETLALTGPSGGGKSTIAALITRLYEPSSGKILLDGINMSTLSASWIRKQIAVVNQDPILFSDTIEANIAYGRPHAKRSISEFATVDIQDAARRANALSFIVDLPDGFQTQVGERGSLLSGGQRQRIAIARAMIRDPKILILDEATSALDNASEQLVKEALERLMEGRSTLLIAHRTSTLAGSQRIAVIDGGRIVEEGHYDDLISKRDSIFSHLIQSLPC</sequence>
<keyword evidence="4" id="KW-0547">Nucleotide-binding</keyword>
<dbReference type="GO" id="GO:0090374">
    <property type="term" value="P:oligopeptide export from mitochondrion"/>
    <property type="evidence" value="ECO:0007669"/>
    <property type="project" value="TreeGrafter"/>
</dbReference>
<dbReference type="GO" id="GO:0005524">
    <property type="term" value="F:ATP binding"/>
    <property type="evidence" value="ECO:0007669"/>
    <property type="project" value="UniProtKB-KW"/>
</dbReference>
<evidence type="ECO:0000313" key="13">
    <source>
        <dbReference type="Proteomes" id="UP000011087"/>
    </source>
</evidence>
<dbReference type="InterPro" id="IPR027417">
    <property type="entry name" value="P-loop_NTPase"/>
</dbReference>
<proteinExistence type="predicted"/>
<dbReference type="Gene3D" id="1.20.1560.10">
    <property type="entry name" value="ABC transporter type 1, transmembrane domain"/>
    <property type="match status" value="1"/>
</dbReference>
<dbReference type="GO" id="GO:0016887">
    <property type="term" value="F:ATP hydrolysis activity"/>
    <property type="evidence" value="ECO:0007669"/>
    <property type="project" value="InterPro"/>
</dbReference>
<dbReference type="GO" id="GO:0009507">
    <property type="term" value="C:chloroplast"/>
    <property type="evidence" value="ECO:0007669"/>
    <property type="project" value="UniProtKB-SubCell"/>
</dbReference>
<evidence type="ECO:0000313" key="12">
    <source>
        <dbReference type="EnsemblProtists" id="EKX37099"/>
    </source>
</evidence>
<dbReference type="SUPFAM" id="SSF52540">
    <property type="entry name" value="P-loop containing nucleoside triphosphate hydrolases"/>
    <property type="match status" value="1"/>
</dbReference>
<evidence type="ECO:0008006" key="14">
    <source>
        <dbReference type="Google" id="ProtNLM"/>
    </source>
</evidence>
<dbReference type="KEGG" id="gtt:GUITHDRAFT_78381"/>
<evidence type="ECO:0000313" key="11">
    <source>
        <dbReference type="EMBL" id="EKX37099.1"/>
    </source>
</evidence>
<evidence type="ECO:0000256" key="5">
    <source>
        <dbReference type="ARBA" id="ARBA00022840"/>
    </source>
</evidence>
<name>L1IMG7_GUITC</name>
<dbReference type="InterPro" id="IPR011527">
    <property type="entry name" value="ABC1_TM_dom"/>
</dbReference>
<dbReference type="InterPro" id="IPR017871">
    <property type="entry name" value="ABC_transporter-like_CS"/>
</dbReference>
<dbReference type="STRING" id="905079.L1IMG7"/>
<feature type="transmembrane region" description="Helical" evidence="8">
    <location>
        <begin position="260"/>
        <end position="281"/>
    </location>
</feature>
<evidence type="ECO:0000256" key="7">
    <source>
        <dbReference type="ARBA" id="ARBA00023136"/>
    </source>
</evidence>
<evidence type="ECO:0000256" key="8">
    <source>
        <dbReference type="SAM" id="Phobius"/>
    </source>
</evidence>
<organism evidence="11">
    <name type="scientific">Guillardia theta (strain CCMP2712)</name>
    <name type="common">Cryptophyte</name>
    <dbReference type="NCBI Taxonomy" id="905079"/>
    <lineage>
        <taxon>Eukaryota</taxon>
        <taxon>Cryptophyceae</taxon>
        <taxon>Pyrenomonadales</taxon>
        <taxon>Geminigeraceae</taxon>
        <taxon>Guillardia</taxon>
    </lineage>
</organism>
<dbReference type="InterPro" id="IPR036640">
    <property type="entry name" value="ABC1_TM_sf"/>
</dbReference>
<dbReference type="GO" id="GO:0015421">
    <property type="term" value="F:ABC-type oligopeptide transporter activity"/>
    <property type="evidence" value="ECO:0007669"/>
    <property type="project" value="TreeGrafter"/>
</dbReference>
<evidence type="ECO:0000256" key="2">
    <source>
        <dbReference type="ARBA" id="ARBA00004229"/>
    </source>
</evidence>
<dbReference type="CDD" id="cd18573">
    <property type="entry name" value="ABC_6TM_ABCB10_like"/>
    <property type="match status" value="1"/>
</dbReference>
<dbReference type="InterPro" id="IPR039421">
    <property type="entry name" value="Type_1_exporter"/>
</dbReference>
<dbReference type="PANTHER" id="PTHR43394">
    <property type="entry name" value="ATP-DEPENDENT PERMEASE MDL1, MITOCHONDRIAL"/>
    <property type="match status" value="1"/>
</dbReference>
<keyword evidence="7 8" id="KW-0472">Membrane</keyword>
<keyword evidence="13" id="KW-1185">Reference proteome</keyword>
<dbReference type="RefSeq" id="XP_005824079.1">
    <property type="nucleotide sequence ID" value="XM_005824022.1"/>
</dbReference>
<gene>
    <name evidence="11" type="ORF">GUITHDRAFT_78381</name>
</gene>
<dbReference type="HOGENOM" id="CLU_000604_84_3_1"/>
<reference evidence="11 13" key="1">
    <citation type="journal article" date="2012" name="Nature">
        <title>Algal genomes reveal evolutionary mosaicism and the fate of nucleomorphs.</title>
        <authorList>
            <consortium name="DOE Joint Genome Institute"/>
            <person name="Curtis B.A."/>
            <person name="Tanifuji G."/>
            <person name="Burki F."/>
            <person name="Gruber A."/>
            <person name="Irimia M."/>
            <person name="Maruyama S."/>
            <person name="Arias M.C."/>
            <person name="Ball S.G."/>
            <person name="Gile G.H."/>
            <person name="Hirakawa Y."/>
            <person name="Hopkins J.F."/>
            <person name="Kuo A."/>
            <person name="Rensing S.A."/>
            <person name="Schmutz J."/>
            <person name="Symeonidi A."/>
            <person name="Elias M."/>
            <person name="Eveleigh R.J."/>
            <person name="Herman E.K."/>
            <person name="Klute M.J."/>
            <person name="Nakayama T."/>
            <person name="Obornik M."/>
            <person name="Reyes-Prieto A."/>
            <person name="Armbrust E.V."/>
            <person name="Aves S.J."/>
            <person name="Beiko R.G."/>
            <person name="Coutinho P."/>
            <person name="Dacks J.B."/>
            <person name="Durnford D.G."/>
            <person name="Fast N.M."/>
            <person name="Green B.R."/>
            <person name="Grisdale C.J."/>
            <person name="Hempel F."/>
            <person name="Henrissat B."/>
            <person name="Hoppner M.P."/>
            <person name="Ishida K."/>
            <person name="Kim E."/>
            <person name="Koreny L."/>
            <person name="Kroth P.G."/>
            <person name="Liu Y."/>
            <person name="Malik S.B."/>
            <person name="Maier U.G."/>
            <person name="McRose D."/>
            <person name="Mock T."/>
            <person name="Neilson J.A."/>
            <person name="Onodera N.T."/>
            <person name="Poole A.M."/>
            <person name="Pritham E.J."/>
            <person name="Richards T.A."/>
            <person name="Rocap G."/>
            <person name="Roy S.W."/>
            <person name="Sarai C."/>
            <person name="Schaack S."/>
            <person name="Shirato S."/>
            <person name="Slamovits C.H."/>
            <person name="Spencer D.F."/>
            <person name="Suzuki S."/>
            <person name="Worden A.Z."/>
            <person name="Zauner S."/>
            <person name="Barry K."/>
            <person name="Bell C."/>
            <person name="Bharti A.K."/>
            <person name="Crow J.A."/>
            <person name="Grimwood J."/>
            <person name="Kramer R."/>
            <person name="Lindquist E."/>
            <person name="Lucas S."/>
            <person name="Salamov A."/>
            <person name="McFadden G.I."/>
            <person name="Lane C.E."/>
            <person name="Keeling P.J."/>
            <person name="Gray M.W."/>
            <person name="Grigoriev I.V."/>
            <person name="Archibald J.M."/>
        </authorList>
    </citation>
    <scope>NUCLEOTIDE SEQUENCE</scope>
    <source>
        <strain evidence="11 13">CCMP2712</strain>
    </source>
</reference>
<dbReference type="eggNOG" id="KOG0058">
    <property type="taxonomic scope" value="Eukaryota"/>
</dbReference>
<evidence type="ECO:0000256" key="1">
    <source>
        <dbReference type="ARBA" id="ARBA00004141"/>
    </source>
</evidence>
<accession>L1IMG7</accession>
<dbReference type="PROSITE" id="PS50893">
    <property type="entry name" value="ABC_TRANSPORTER_2"/>
    <property type="match status" value="1"/>
</dbReference>
<dbReference type="GO" id="GO:0005743">
    <property type="term" value="C:mitochondrial inner membrane"/>
    <property type="evidence" value="ECO:0007669"/>
    <property type="project" value="TreeGrafter"/>
</dbReference>
<dbReference type="Proteomes" id="UP000011087">
    <property type="component" value="Unassembled WGS sequence"/>
</dbReference>
<comment type="subcellular location">
    <subcellularLocation>
        <location evidence="1">Membrane</location>
        <topology evidence="1">Multi-pass membrane protein</topology>
    </subcellularLocation>
    <subcellularLocation>
        <location evidence="2">Plastid</location>
        <location evidence="2">Chloroplast</location>
    </subcellularLocation>
</comment>
<protein>
    <recommendedName>
        <fullName evidence="14">ABC transporter</fullName>
    </recommendedName>
</protein>
<dbReference type="EnsemblProtists" id="EKX37099">
    <property type="protein sequence ID" value="EKX37099"/>
    <property type="gene ID" value="GUITHDRAFT_78381"/>
</dbReference>
<dbReference type="PROSITE" id="PS50929">
    <property type="entry name" value="ABC_TM1F"/>
    <property type="match status" value="1"/>
</dbReference>
<dbReference type="GeneID" id="17293840"/>
<evidence type="ECO:0000256" key="6">
    <source>
        <dbReference type="ARBA" id="ARBA00022989"/>
    </source>
</evidence>
<dbReference type="Pfam" id="PF00005">
    <property type="entry name" value="ABC_tran"/>
    <property type="match status" value="1"/>
</dbReference>
<feature type="transmembrane region" description="Helical" evidence="8">
    <location>
        <begin position="75"/>
        <end position="94"/>
    </location>
</feature>
<evidence type="ECO:0000259" key="9">
    <source>
        <dbReference type="PROSITE" id="PS50893"/>
    </source>
</evidence>
<feature type="domain" description="ABC transporter" evidence="9">
    <location>
        <begin position="353"/>
        <end position="596"/>
    </location>
</feature>
<reference evidence="13" key="2">
    <citation type="submission" date="2012-11" db="EMBL/GenBank/DDBJ databases">
        <authorList>
            <person name="Kuo A."/>
            <person name="Curtis B.A."/>
            <person name="Tanifuji G."/>
            <person name="Burki F."/>
            <person name="Gruber A."/>
            <person name="Irimia M."/>
            <person name="Maruyama S."/>
            <person name="Arias M.C."/>
            <person name="Ball S.G."/>
            <person name="Gile G.H."/>
            <person name="Hirakawa Y."/>
            <person name="Hopkins J.F."/>
            <person name="Rensing S.A."/>
            <person name="Schmutz J."/>
            <person name="Symeonidi A."/>
            <person name="Elias M."/>
            <person name="Eveleigh R.J."/>
            <person name="Herman E.K."/>
            <person name="Klute M.J."/>
            <person name="Nakayama T."/>
            <person name="Obornik M."/>
            <person name="Reyes-Prieto A."/>
            <person name="Armbrust E.V."/>
            <person name="Aves S.J."/>
            <person name="Beiko R.G."/>
            <person name="Coutinho P."/>
            <person name="Dacks J.B."/>
            <person name="Durnford D.G."/>
            <person name="Fast N.M."/>
            <person name="Green B.R."/>
            <person name="Grisdale C."/>
            <person name="Hempe F."/>
            <person name="Henrissat B."/>
            <person name="Hoppner M.P."/>
            <person name="Ishida K.-I."/>
            <person name="Kim E."/>
            <person name="Koreny L."/>
            <person name="Kroth P.G."/>
            <person name="Liu Y."/>
            <person name="Malik S.-B."/>
            <person name="Maier U.G."/>
            <person name="McRose D."/>
            <person name="Mock T."/>
            <person name="Neilson J.A."/>
            <person name="Onodera N.T."/>
            <person name="Poole A.M."/>
            <person name="Pritham E.J."/>
            <person name="Richards T.A."/>
            <person name="Rocap G."/>
            <person name="Roy S.W."/>
            <person name="Sarai C."/>
            <person name="Schaack S."/>
            <person name="Shirato S."/>
            <person name="Slamovits C.H."/>
            <person name="Spencer D.F."/>
            <person name="Suzuki S."/>
            <person name="Worden A.Z."/>
            <person name="Zauner S."/>
            <person name="Barry K."/>
            <person name="Bell C."/>
            <person name="Bharti A.K."/>
            <person name="Crow J.A."/>
            <person name="Grimwood J."/>
            <person name="Kramer R."/>
            <person name="Lindquist E."/>
            <person name="Lucas S."/>
            <person name="Salamov A."/>
            <person name="McFadden G.I."/>
            <person name="Lane C.E."/>
            <person name="Keeling P.J."/>
            <person name="Gray M.W."/>
            <person name="Grigoriev I.V."/>
            <person name="Archibald J.M."/>
        </authorList>
    </citation>
    <scope>NUCLEOTIDE SEQUENCE</scope>
    <source>
        <strain evidence="13">CCMP2712</strain>
    </source>
</reference>
<feature type="transmembrane region" description="Helical" evidence="8">
    <location>
        <begin position="177"/>
        <end position="197"/>
    </location>
</feature>
<dbReference type="Pfam" id="PF00664">
    <property type="entry name" value="ABC_membrane"/>
    <property type="match status" value="1"/>
</dbReference>